<sequence>IEIGEIATGIIVETLKTLNETDKLRDEHFTLYEKFIENKTN</sequence>
<comment type="caution">
    <text evidence="1">The sequence shown here is derived from an EMBL/GenBank/DDBJ whole genome shotgun (WGS) entry which is preliminary data.</text>
</comment>
<name>A0A0F9MX06_9ZZZZ</name>
<protein>
    <submittedName>
        <fullName evidence="1">Uncharacterized protein</fullName>
    </submittedName>
</protein>
<evidence type="ECO:0000313" key="1">
    <source>
        <dbReference type="EMBL" id="KKN11795.1"/>
    </source>
</evidence>
<reference evidence="1" key="1">
    <citation type="journal article" date="2015" name="Nature">
        <title>Complex archaea that bridge the gap between prokaryotes and eukaryotes.</title>
        <authorList>
            <person name="Spang A."/>
            <person name="Saw J.H."/>
            <person name="Jorgensen S.L."/>
            <person name="Zaremba-Niedzwiedzka K."/>
            <person name="Martijn J."/>
            <person name="Lind A.E."/>
            <person name="van Eijk R."/>
            <person name="Schleper C."/>
            <person name="Guy L."/>
            <person name="Ettema T.J."/>
        </authorList>
    </citation>
    <scope>NUCLEOTIDE SEQUENCE</scope>
</reference>
<feature type="non-terminal residue" evidence="1">
    <location>
        <position position="1"/>
    </location>
</feature>
<organism evidence="1">
    <name type="scientific">marine sediment metagenome</name>
    <dbReference type="NCBI Taxonomy" id="412755"/>
    <lineage>
        <taxon>unclassified sequences</taxon>
        <taxon>metagenomes</taxon>
        <taxon>ecological metagenomes</taxon>
    </lineage>
</organism>
<dbReference type="AlphaFoldDB" id="A0A0F9MX06"/>
<accession>A0A0F9MX06</accession>
<gene>
    <name evidence="1" type="ORF">LCGC14_1023000</name>
</gene>
<dbReference type="EMBL" id="LAZR01004099">
    <property type="protein sequence ID" value="KKN11795.1"/>
    <property type="molecule type" value="Genomic_DNA"/>
</dbReference>
<proteinExistence type="predicted"/>